<protein>
    <submittedName>
        <fullName evidence="1">Uncharacterized protein</fullName>
    </submittedName>
</protein>
<name>A0A8X6PBL5_NEPPI</name>
<reference evidence="1" key="1">
    <citation type="submission" date="2020-08" db="EMBL/GenBank/DDBJ databases">
        <title>Multicomponent nature underlies the extraordinary mechanical properties of spider dragline silk.</title>
        <authorList>
            <person name="Kono N."/>
            <person name="Nakamura H."/>
            <person name="Mori M."/>
            <person name="Yoshida Y."/>
            <person name="Ohtoshi R."/>
            <person name="Malay A.D."/>
            <person name="Moran D.A.P."/>
            <person name="Tomita M."/>
            <person name="Numata K."/>
            <person name="Arakawa K."/>
        </authorList>
    </citation>
    <scope>NUCLEOTIDE SEQUENCE</scope>
</reference>
<gene>
    <name evidence="1" type="ORF">NPIL_339491</name>
</gene>
<evidence type="ECO:0000313" key="1">
    <source>
        <dbReference type="EMBL" id="GFT59205.1"/>
    </source>
</evidence>
<evidence type="ECO:0000313" key="2">
    <source>
        <dbReference type="Proteomes" id="UP000887013"/>
    </source>
</evidence>
<sequence>MAQLFGLGIEEIGQLTIKLEPSFKSADDRCQLNSYRRLAEEWFHSVASLCDIAGEHDEGKQRSTDKGINGCLLYSGMRYKYSLQKRKVIGVD</sequence>
<dbReference type="Proteomes" id="UP000887013">
    <property type="component" value="Unassembled WGS sequence"/>
</dbReference>
<proteinExistence type="predicted"/>
<comment type="caution">
    <text evidence="1">The sequence shown here is derived from an EMBL/GenBank/DDBJ whole genome shotgun (WGS) entry which is preliminary data.</text>
</comment>
<dbReference type="AlphaFoldDB" id="A0A8X6PBL5"/>
<organism evidence="1 2">
    <name type="scientific">Nephila pilipes</name>
    <name type="common">Giant wood spider</name>
    <name type="synonym">Nephila maculata</name>
    <dbReference type="NCBI Taxonomy" id="299642"/>
    <lineage>
        <taxon>Eukaryota</taxon>
        <taxon>Metazoa</taxon>
        <taxon>Ecdysozoa</taxon>
        <taxon>Arthropoda</taxon>
        <taxon>Chelicerata</taxon>
        <taxon>Arachnida</taxon>
        <taxon>Araneae</taxon>
        <taxon>Araneomorphae</taxon>
        <taxon>Entelegynae</taxon>
        <taxon>Araneoidea</taxon>
        <taxon>Nephilidae</taxon>
        <taxon>Nephila</taxon>
    </lineage>
</organism>
<accession>A0A8X6PBL5</accession>
<dbReference type="EMBL" id="BMAW01018603">
    <property type="protein sequence ID" value="GFT59205.1"/>
    <property type="molecule type" value="Genomic_DNA"/>
</dbReference>
<keyword evidence="2" id="KW-1185">Reference proteome</keyword>